<keyword evidence="1" id="KW-0805">Transcription regulation</keyword>
<proteinExistence type="predicted"/>
<reference evidence="5 6" key="1">
    <citation type="submission" date="2020-07" db="EMBL/GenBank/DDBJ databases">
        <title>Genomic diversity of species in the Neisseriaceae family.</title>
        <authorList>
            <person name="Vincent A.T."/>
            <person name="Bernet E."/>
            <person name="Veyrier F.J."/>
        </authorList>
    </citation>
    <scope>NUCLEOTIDE SEQUENCE [LARGE SCALE GENOMIC DNA]</scope>
    <source>
        <strain evidence="5 6">DSM 22244</strain>
    </source>
</reference>
<gene>
    <name evidence="5" type="ORF">H3L94_06755</name>
</gene>
<dbReference type="InterPro" id="IPR028978">
    <property type="entry name" value="Chorismate_lyase_/UTRA_dom_sf"/>
</dbReference>
<dbReference type="InterPro" id="IPR036390">
    <property type="entry name" value="WH_DNA-bd_sf"/>
</dbReference>
<dbReference type="PANTHER" id="PTHR44846:SF1">
    <property type="entry name" value="MANNOSYL-D-GLYCERATE TRANSPORT_METABOLISM SYSTEM REPRESSOR MNGR-RELATED"/>
    <property type="match status" value="1"/>
</dbReference>
<dbReference type="PRINTS" id="PR00035">
    <property type="entry name" value="HTHGNTR"/>
</dbReference>
<feature type="domain" description="HTH gntR-type" evidence="4">
    <location>
        <begin position="35"/>
        <end position="103"/>
    </location>
</feature>
<dbReference type="PROSITE" id="PS50949">
    <property type="entry name" value="HTH_GNTR"/>
    <property type="match status" value="1"/>
</dbReference>
<dbReference type="EMBL" id="CP059567">
    <property type="protein sequence ID" value="QMT39581.1"/>
    <property type="molecule type" value="Genomic_DNA"/>
</dbReference>
<evidence type="ECO:0000259" key="4">
    <source>
        <dbReference type="PROSITE" id="PS50949"/>
    </source>
</evidence>
<protein>
    <submittedName>
        <fullName evidence="5">GntR family transcriptional regulator</fullName>
    </submittedName>
</protein>
<evidence type="ECO:0000256" key="3">
    <source>
        <dbReference type="ARBA" id="ARBA00023163"/>
    </source>
</evidence>
<dbReference type="InterPro" id="IPR011663">
    <property type="entry name" value="UTRA"/>
</dbReference>
<dbReference type="InterPro" id="IPR000524">
    <property type="entry name" value="Tscrpt_reg_HTH_GntR"/>
</dbReference>
<accession>A0A7D7N616</accession>
<evidence type="ECO:0000256" key="1">
    <source>
        <dbReference type="ARBA" id="ARBA00023015"/>
    </source>
</evidence>
<dbReference type="PANTHER" id="PTHR44846">
    <property type="entry name" value="MANNOSYL-D-GLYCERATE TRANSPORT/METABOLISM SYSTEM REPRESSOR MNGR-RELATED"/>
    <property type="match status" value="1"/>
</dbReference>
<dbReference type="AlphaFoldDB" id="A0A7D7N616"/>
<dbReference type="GO" id="GO:0003677">
    <property type="term" value="F:DNA binding"/>
    <property type="evidence" value="ECO:0007669"/>
    <property type="project" value="UniProtKB-KW"/>
</dbReference>
<dbReference type="CDD" id="cd07377">
    <property type="entry name" value="WHTH_GntR"/>
    <property type="match status" value="1"/>
</dbReference>
<dbReference type="SUPFAM" id="SSF64288">
    <property type="entry name" value="Chorismate lyase-like"/>
    <property type="match status" value="1"/>
</dbReference>
<dbReference type="Gene3D" id="3.40.1410.10">
    <property type="entry name" value="Chorismate lyase-like"/>
    <property type="match status" value="1"/>
</dbReference>
<dbReference type="SMART" id="SM00345">
    <property type="entry name" value="HTH_GNTR"/>
    <property type="match status" value="1"/>
</dbReference>
<dbReference type="SMART" id="SM00866">
    <property type="entry name" value="UTRA"/>
    <property type="match status" value="1"/>
</dbReference>
<dbReference type="Pfam" id="PF00392">
    <property type="entry name" value="GntR"/>
    <property type="match status" value="1"/>
</dbReference>
<dbReference type="Pfam" id="PF07702">
    <property type="entry name" value="UTRA"/>
    <property type="match status" value="1"/>
</dbReference>
<dbReference type="SUPFAM" id="SSF46785">
    <property type="entry name" value="Winged helix' DNA-binding domain"/>
    <property type="match status" value="1"/>
</dbReference>
<keyword evidence="3" id="KW-0804">Transcription</keyword>
<name>A0A7D7N616_9NEIS</name>
<keyword evidence="2" id="KW-0238">DNA-binding</keyword>
<evidence type="ECO:0000256" key="2">
    <source>
        <dbReference type="ARBA" id="ARBA00023125"/>
    </source>
</evidence>
<dbReference type="InterPro" id="IPR036388">
    <property type="entry name" value="WH-like_DNA-bd_sf"/>
</dbReference>
<organism evidence="5 6">
    <name type="scientific">Neisseria shayeganii</name>
    <dbReference type="NCBI Taxonomy" id="607712"/>
    <lineage>
        <taxon>Bacteria</taxon>
        <taxon>Pseudomonadati</taxon>
        <taxon>Pseudomonadota</taxon>
        <taxon>Betaproteobacteria</taxon>
        <taxon>Neisseriales</taxon>
        <taxon>Neisseriaceae</taxon>
        <taxon>Neisseria</taxon>
    </lineage>
</organism>
<dbReference type="GO" id="GO:0045892">
    <property type="term" value="P:negative regulation of DNA-templated transcription"/>
    <property type="evidence" value="ECO:0007669"/>
    <property type="project" value="TreeGrafter"/>
</dbReference>
<dbReference type="GO" id="GO:0003700">
    <property type="term" value="F:DNA-binding transcription factor activity"/>
    <property type="evidence" value="ECO:0007669"/>
    <property type="project" value="InterPro"/>
</dbReference>
<dbReference type="InterPro" id="IPR050679">
    <property type="entry name" value="Bact_HTH_transcr_reg"/>
</dbReference>
<dbReference type="Proteomes" id="UP000514752">
    <property type="component" value="Chromosome"/>
</dbReference>
<dbReference type="KEGG" id="nsg:H3L94_06755"/>
<evidence type="ECO:0000313" key="6">
    <source>
        <dbReference type="Proteomes" id="UP000514752"/>
    </source>
</evidence>
<sequence>MKNHIFPPVLYKTGFYFTNEACTMPRMPKSPADTLPLYKQAELYISGHIRSGRWETGTTLPSEWDLAAEIGVSQGTVRKALSNMTARGELQRQQGVGTFVTGLNPEWGAFPLHDEHTRRRNLWPKQEILSIAAANTPPAVRHNLQLAAGERIWYVQSLWRNGHQTVAYDEAWLPLPLLPDLNRLQLESRMGIYQLLAAEYGFMLDPAPTLLFSGSLDAETAAKLKSTPYTPAIRCERISQSGKRILEWRRRFMLLEHTALILPAST</sequence>
<evidence type="ECO:0000313" key="5">
    <source>
        <dbReference type="EMBL" id="QMT39581.1"/>
    </source>
</evidence>
<dbReference type="Gene3D" id="1.10.10.10">
    <property type="entry name" value="Winged helix-like DNA-binding domain superfamily/Winged helix DNA-binding domain"/>
    <property type="match status" value="1"/>
</dbReference>